<dbReference type="EMBL" id="VTHL01000012">
    <property type="protein sequence ID" value="TYZ08667.1"/>
    <property type="molecule type" value="Genomic_DNA"/>
</dbReference>
<accession>A0A5D6V0C1</accession>
<comment type="caution">
    <text evidence="3">The sequence shown here is derived from an EMBL/GenBank/DDBJ whole genome shotgun (WGS) entry which is preliminary data.</text>
</comment>
<dbReference type="RefSeq" id="WP_149071336.1">
    <property type="nucleotide sequence ID" value="NZ_VTHL01000012.1"/>
</dbReference>
<dbReference type="Proteomes" id="UP000322791">
    <property type="component" value="Unassembled WGS sequence"/>
</dbReference>
<evidence type="ECO:0000313" key="3">
    <source>
        <dbReference type="EMBL" id="TYZ08667.1"/>
    </source>
</evidence>
<proteinExistence type="predicted"/>
<evidence type="ECO:0000256" key="2">
    <source>
        <dbReference type="SAM" id="SignalP"/>
    </source>
</evidence>
<feature type="signal peptide" evidence="2">
    <location>
        <begin position="1"/>
        <end position="19"/>
    </location>
</feature>
<name>A0A5D6V0C1_9BACT</name>
<dbReference type="AlphaFoldDB" id="A0A5D6V0C1"/>
<keyword evidence="2" id="KW-0732">Signal</keyword>
<keyword evidence="4" id="KW-1185">Reference proteome</keyword>
<feature type="region of interest" description="Disordered" evidence="1">
    <location>
        <begin position="24"/>
        <end position="110"/>
    </location>
</feature>
<protein>
    <submittedName>
        <fullName evidence="3">Uncharacterized protein</fullName>
    </submittedName>
</protein>
<sequence>MKKIVLLLAFAAFSGSAFAQEEIKTQTQNPATGAQSSTEVDVRSNGTVKVESESRTGRTKAGQKAYNTGQDVKQAGRKTGRVAKKGAQKTGKGLKKAGKAVKNTAKDVVD</sequence>
<evidence type="ECO:0000256" key="1">
    <source>
        <dbReference type="SAM" id="MobiDB-lite"/>
    </source>
</evidence>
<feature type="compositionally biased region" description="Polar residues" evidence="1">
    <location>
        <begin position="25"/>
        <end position="47"/>
    </location>
</feature>
<gene>
    <name evidence="3" type="ORF">FY528_12375</name>
</gene>
<evidence type="ECO:0000313" key="4">
    <source>
        <dbReference type="Proteomes" id="UP000322791"/>
    </source>
</evidence>
<feature type="compositionally biased region" description="Basic residues" evidence="1">
    <location>
        <begin position="75"/>
        <end position="99"/>
    </location>
</feature>
<feature type="chain" id="PRO_5023087882" evidence="2">
    <location>
        <begin position="20"/>
        <end position="110"/>
    </location>
</feature>
<organism evidence="3 4">
    <name type="scientific">Hymenobacter lutimineralis</name>
    <dbReference type="NCBI Taxonomy" id="2606448"/>
    <lineage>
        <taxon>Bacteria</taxon>
        <taxon>Pseudomonadati</taxon>
        <taxon>Bacteroidota</taxon>
        <taxon>Cytophagia</taxon>
        <taxon>Cytophagales</taxon>
        <taxon>Hymenobacteraceae</taxon>
        <taxon>Hymenobacter</taxon>
    </lineage>
</organism>
<reference evidence="3 4" key="1">
    <citation type="submission" date="2019-08" db="EMBL/GenBank/DDBJ databases">
        <authorList>
            <person name="Seo M.-J."/>
        </authorList>
    </citation>
    <scope>NUCLEOTIDE SEQUENCE [LARGE SCALE GENOMIC DNA]</scope>
    <source>
        <strain evidence="3 4">KIGAM108</strain>
    </source>
</reference>